<evidence type="ECO:0000256" key="2">
    <source>
        <dbReference type="SAM" id="SignalP"/>
    </source>
</evidence>
<dbReference type="EMBL" id="SWJQ01001769">
    <property type="protein sequence ID" value="TRZ07461.1"/>
    <property type="molecule type" value="Genomic_DNA"/>
</dbReference>
<reference evidence="3" key="1">
    <citation type="submission" date="2019-04" db="EMBL/GenBank/DDBJ databases">
        <title>Genome assembly of Zosterops borbonicus 15179.</title>
        <authorList>
            <person name="Leroy T."/>
            <person name="Anselmetti Y."/>
            <person name="Tilak M.-K."/>
            <person name="Nabholz B."/>
        </authorList>
    </citation>
    <scope>NUCLEOTIDE SEQUENCE</scope>
    <source>
        <strain evidence="3">HGM_15179</strain>
        <tissue evidence="3">Muscle</tissue>
    </source>
</reference>
<keyword evidence="4" id="KW-1185">Reference proteome</keyword>
<keyword evidence="2" id="KW-0732">Signal</keyword>
<organism evidence="3 4">
    <name type="scientific">Zosterops borbonicus</name>
    <dbReference type="NCBI Taxonomy" id="364589"/>
    <lineage>
        <taxon>Eukaryota</taxon>
        <taxon>Metazoa</taxon>
        <taxon>Chordata</taxon>
        <taxon>Craniata</taxon>
        <taxon>Vertebrata</taxon>
        <taxon>Euteleostomi</taxon>
        <taxon>Archelosauria</taxon>
        <taxon>Archosauria</taxon>
        <taxon>Dinosauria</taxon>
        <taxon>Saurischia</taxon>
        <taxon>Theropoda</taxon>
        <taxon>Coelurosauria</taxon>
        <taxon>Aves</taxon>
        <taxon>Neognathae</taxon>
        <taxon>Neoaves</taxon>
        <taxon>Telluraves</taxon>
        <taxon>Australaves</taxon>
        <taxon>Passeriformes</taxon>
        <taxon>Sylvioidea</taxon>
        <taxon>Zosteropidae</taxon>
        <taxon>Zosterops</taxon>
    </lineage>
</organism>
<feature type="compositionally biased region" description="Acidic residues" evidence="1">
    <location>
        <begin position="136"/>
        <end position="151"/>
    </location>
</feature>
<feature type="region of interest" description="Disordered" evidence="1">
    <location>
        <begin position="87"/>
        <end position="160"/>
    </location>
</feature>
<gene>
    <name evidence="3" type="ORF">HGM15179_019644</name>
</gene>
<accession>A0A8K1FYM1</accession>
<name>A0A8K1FYM1_9PASS</name>
<proteinExistence type="predicted"/>
<evidence type="ECO:0000256" key="1">
    <source>
        <dbReference type="SAM" id="MobiDB-lite"/>
    </source>
</evidence>
<sequence>MLSPWATLAVPAVPVAAQLWALGIRNKSGRVIWWIFIKRCLKESLSHCPGVLHQSRGRDQQAQTDVSLVESLLLAVFSSGSLKTVWRDSDRPHGAVPPVSPYQEEGEGFDGAVDAGKQETSLGRQNGVAELLQEIPEAEGENEGEREEDNNVEPFELALL</sequence>
<feature type="chain" id="PRO_5035420336" evidence="2">
    <location>
        <begin position="18"/>
        <end position="160"/>
    </location>
</feature>
<comment type="caution">
    <text evidence="3">The sequence shown here is derived from an EMBL/GenBank/DDBJ whole genome shotgun (WGS) entry which is preliminary data.</text>
</comment>
<evidence type="ECO:0000313" key="4">
    <source>
        <dbReference type="Proteomes" id="UP000796761"/>
    </source>
</evidence>
<feature type="signal peptide" evidence="2">
    <location>
        <begin position="1"/>
        <end position="17"/>
    </location>
</feature>
<dbReference type="Proteomes" id="UP000796761">
    <property type="component" value="Unassembled WGS sequence"/>
</dbReference>
<dbReference type="AlphaFoldDB" id="A0A8K1FYM1"/>
<protein>
    <submittedName>
        <fullName evidence="3">Uncharacterized protein</fullName>
    </submittedName>
</protein>
<evidence type="ECO:0000313" key="3">
    <source>
        <dbReference type="EMBL" id="TRZ07461.1"/>
    </source>
</evidence>